<dbReference type="Proteomes" id="UP001196413">
    <property type="component" value="Unassembled WGS sequence"/>
</dbReference>
<evidence type="ECO:0000256" key="1">
    <source>
        <dbReference type="SAM" id="MobiDB-lite"/>
    </source>
</evidence>
<feature type="compositionally biased region" description="Polar residues" evidence="1">
    <location>
        <begin position="21"/>
        <end position="52"/>
    </location>
</feature>
<sequence length="182" mass="20374">SLQVSLFSSHGSKHSSDTTRARATNQSGATAKENSSIASGTATIQRTCSIDPTETLHEQKEQSAGTPKGAAPIDLARRSSNITAKGSNKRSPCPRRHNFTKADAVRALERERLAQERLRIERQAKKKKCEEAIRLRRQAVEEANKFNKVKSVGRLLLYLHKSITPFSQSTSNFWRRDPFHFS</sequence>
<organism evidence="2 3">
    <name type="scientific">Parelaphostrongylus tenuis</name>
    <name type="common">Meningeal worm</name>
    <dbReference type="NCBI Taxonomy" id="148309"/>
    <lineage>
        <taxon>Eukaryota</taxon>
        <taxon>Metazoa</taxon>
        <taxon>Ecdysozoa</taxon>
        <taxon>Nematoda</taxon>
        <taxon>Chromadorea</taxon>
        <taxon>Rhabditida</taxon>
        <taxon>Rhabditina</taxon>
        <taxon>Rhabditomorpha</taxon>
        <taxon>Strongyloidea</taxon>
        <taxon>Metastrongylidae</taxon>
        <taxon>Parelaphostrongylus</taxon>
    </lineage>
</organism>
<gene>
    <name evidence="2" type="ORF">KIN20_019076</name>
</gene>
<keyword evidence="3" id="KW-1185">Reference proteome</keyword>
<evidence type="ECO:0000313" key="2">
    <source>
        <dbReference type="EMBL" id="KAJ1360162.1"/>
    </source>
</evidence>
<feature type="non-terminal residue" evidence="2">
    <location>
        <position position="1"/>
    </location>
</feature>
<protein>
    <submittedName>
        <fullName evidence="2">Uncharacterized protein</fullName>
    </submittedName>
</protein>
<dbReference type="AlphaFoldDB" id="A0AAD5QS21"/>
<dbReference type="EMBL" id="JAHQIW010003788">
    <property type="protein sequence ID" value="KAJ1360162.1"/>
    <property type="molecule type" value="Genomic_DNA"/>
</dbReference>
<evidence type="ECO:0000313" key="3">
    <source>
        <dbReference type="Proteomes" id="UP001196413"/>
    </source>
</evidence>
<feature type="compositionally biased region" description="Polar residues" evidence="1">
    <location>
        <begin position="78"/>
        <end position="90"/>
    </location>
</feature>
<accession>A0AAD5QS21</accession>
<proteinExistence type="predicted"/>
<feature type="compositionally biased region" description="Low complexity" evidence="1">
    <location>
        <begin position="1"/>
        <end position="10"/>
    </location>
</feature>
<feature type="region of interest" description="Disordered" evidence="1">
    <location>
        <begin position="1"/>
        <end position="97"/>
    </location>
</feature>
<name>A0AAD5QS21_PARTN</name>
<reference evidence="2" key="1">
    <citation type="submission" date="2021-06" db="EMBL/GenBank/DDBJ databases">
        <title>Parelaphostrongylus tenuis whole genome reference sequence.</title>
        <authorList>
            <person name="Garwood T.J."/>
            <person name="Larsen P.A."/>
            <person name="Fountain-Jones N.M."/>
            <person name="Garbe J.R."/>
            <person name="Macchietto M.G."/>
            <person name="Kania S.A."/>
            <person name="Gerhold R.W."/>
            <person name="Richards J.E."/>
            <person name="Wolf T.M."/>
        </authorList>
    </citation>
    <scope>NUCLEOTIDE SEQUENCE</scope>
    <source>
        <strain evidence="2">MNPRO001-30</strain>
        <tissue evidence="2">Meninges</tissue>
    </source>
</reference>
<comment type="caution">
    <text evidence="2">The sequence shown here is derived from an EMBL/GenBank/DDBJ whole genome shotgun (WGS) entry which is preliminary data.</text>
</comment>